<reference evidence="2" key="1">
    <citation type="submission" date="2020-05" db="EMBL/GenBank/DDBJ databases">
        <title>Phylogenomic resolution of chytrid fungi.</title>
        <authorList>
            <person name="Stajich J.E."/>
            <person name="Amses K."/>
            <person name="Simmons R."/>
            <person name="Seto K."/>
            <person name="Myers J."/>
            <person name="Bonds A."/>
            <person name="Quandt C.A."/>
            <person name="Barry K."/>
            <person name="Liu P."/>
            <person name="Grigoriev I."/>
            <person name="Longcore J.E."/>
            <person name="James T.Y."/>
        </authorList>
    </citation>
    <scope>NUCLEOTIDE SEQUENCE</scope>
    <source>
        <strain evidence="2">JEL0318</strain>
    </source>
</reference>
<name>A0AAD5SR61_9FUNG</name>
<proteinExistence type="predicted"/>
<dbReference type="EMBL" id="JADGJD010000021">
    <property type="protein sequence ID" value="KAJ3056761.1"/>
    <property type="molecule type" value="Genomic_DNA"/>
</dbReference>
<dbReference type="AlphaFoldDB" id="A0AAD5SR61"/>
<keyword evidence="3" id="KW-1185">Reference proteome</keyword>
<evidence type="ECO:0000256" key="1">
    <source>
        <dbReference type="SAM" id="MobiDB-lite"/>
    </source>
</evidence>
<organism evidence="2 3">
    <name type="scientific">Rhizophlyctis rosea</name>
    <dbReference type="NCBI Taxonomy" id="64517"/>
    <lineage>
        <taxon>Eukaryota</taxon>
        <taxon>Fungi</taxon>
        <taxon>Fungi incertae sedis</taxon>
        <taxon>Chytridiomycota</taxon>
        <taxon>Chytridiomycota incertae sedis</taxon>
        <taxon>Chytridiomycetes</taxon>
        <taxon>Rhizophlyctidales</taxon>
        <taxon>Rhizophlyctidaceae</taxon>
        <taxon>Rhizophlyctis</taxon>
    </lineage>
</organism>
<feature type="region of interest" description="Disordered" evidence="1">
    <location>
        <begin position="41"/>
        <end position="61"/>
    </location>
</feature>
<protein>
    <submittedName>
        <fullName evidence="2">Uncharacterized protein</fullName>
    </submittedName>
</protein>
<evidence type="ECO:0000313" key="3">
    <source>
        <dbReference type="Proteomes" id="UP001212841"/>
    </source>
</evidence>
<comment type="caution">
    <text evidence="2">The sequence shown here is derived from an EMBL/GenBank/DDBJ whole genome shotgun (WGS) entry which is preliminary data.</text>
</comment>
<gene>
    <name evidence="2" type="ORF">HK097_004332</name>
</gene>
<accession>A0AAD5SR61</accession>
<evidence type="ECO:0000313" key="2">
    <source>
        <dbReference type="EMBL" id="KAJ3056761.1"/>
    </source>
</evidence>
<dbReference type="Proteomes" id="UP001212841">
    <property type="component" value="Unassembled WGS sequence"/>
</dbReference>
<feature type="region of interest" description="Disordered" evidence="1">
    <location>
        <begin position="132"/>
        <end position="194"/>
    </location>
</feature>
<sequence>MIARTLHYEQFRELRLEVDTTDVEGDPIISDEQWPILLHDSPSQILQPRRSPSAKRKDTPNKFQQFAQRDLIKLTDRVSAVLNLRNANSGDVPYSTADVKLAQRCVQRAGHAQEAMSASGVWEWLLAEQEEERARETDAMDVAQSAGVQPEERDNGQPQGNHESDDAVEDMEVDSNTPSALASAVNEGDSLQII</sequence>